<evidence type="ECO:0000313" key="2">
    <source>
        <dbReference type="Proteomes" id="UP000663836"/>
    </source>
</evidence>
<sequence length="946" mass="110131">MNYDLDKDYSLIDTSVLPNDIFTRIDDDFFSIVKVLAGDSVFNILRIQLINSERKLLNTPDVFAFFQIESEETDTIKAESCFKSKTGQYVVKPEEELTLSENNETRHKYISNKFIDKHPLLKSLIKWYQQNDSEDNNKANRYTESIKKFAICLYVLGGKQCYEFVRLNMPGSIPNLTTLGDLINKSNMTLAEAEFKFGSLQQFQSGFGFCSEDTTGVIPKIEYDSSTNSFIGFTTPIVDGIPLRKHYQSDTFDDFKIICNTNETAPLLNIHMFQSISIEDDPTNFPKPFLLSAYGVDNKFTAMDILHRWMHIFERCLDKGVRIVGFSTDPVHIVTKWRNRLLSSTADLYIGNDKISMTHIEQLINNNNYTKLDHDLTKSDINPKDRQNYNSCIKLISDDVINLLNDSLDTNGTVVYLTLLKMIVKAYIDKSTMEQQHLPKQKLINIHSFNSQPCESLFTDARSLSSTFSTVVNFTVKDFIRRSQKLSILNQFRYNQLEKDLSFPIHHKHKREHPLPSLHQLDEIDTLDIQQLISNAYDQALHLIKHSKILDTLNEHKINCINDLTHPLAPQRLVRRCADTFKPAFNIINYDSTIPSFLREKYHIFFGDLLERLKVDMTILDYNYTRLNQYLRMLVYEQMCVLHLRLHEIQRIDEKEYPLALKFFLQFDVNMFNMKICSFRYTRPRTLNEGLFCIREPDARYELAACDNSRKHTFVNGYQAILNCSVSCHTRNIIYALTCPCGKYDYIGVITQSLHDRLRTKDRMKLYQHSALCPVAMQIFLDANPQYWRFVPMTLEESTRPEQKMVTPYTFSEELSWTIRSEEDTKVYVDAVPKPPKGLTFSNRQIMLQTQYFHKTRDRTLPNQDTDLYDATILAVLPETCSDMFRFTIESLFITYSETNLNSIGNVLNVNQNGDHYPMNDPWLVRGSEWCPGLLRRPQPKITLKL</sequence>
<accession>A0A819IBS7</accession>
<comment type="caution">
    <text evidence="1">The sequence shown here is derived from an EMBL/GenBank/DDBJ whole genome shotgun (WGS) entry which is preliminary data.</text>
</comment>
<reference evidence="1" key="1">
    <citation type="submission" date="2021-02" db="EMBL/GenBank/DDBJ databases">
        <authorList>
            <person name="Nowell W R."/>
        </authorList>
    </citation>
    <scope>NUCLEOTIDE SEQUENCE</scope>
</reference>
<dbReference type="AlphaFoldDB" id="A0A819IBS7"/>
<dbReference type="EMBL" id="CAJOBD010002870">
    <property type="protein sequence ID" value="CAF3913875.1"/>
    <property type="molecule type" value="Genomic_DNA"/>
</dbReference>
<proteinExistence type="predicted"/>
<organism evidence="1 2">
    <name type="scientific">Rotaria sordida</name>
    <dbReference type="NCBI Taxonomy" id="392033"/>
    <lineage>
        <taxon>Eukaryota</taxon>
        <taxon>Metazoa</taxon>
        <taxon>Spiralia</taxon>
        <taxon>Gnathifera</taxon>
        <taxon>Rotifera</taxon>
        <taxon>Eurotatoria</taxon>
        <taxon>Bdelloidea</taxon>
        <taxon>Philodinida</taxon>
        <taxon>Philodinidae</taxon>
        <taxon>Rotaria</taxon>
    </lineage>
</organism>
<name>A0A819IBS7_9BILA</name>
<gene>
    <name evidence="1" type="ORF">JBS370_LOCUS21547</name>
</gene>
<evidence type="ECO:0000313" key="1">
    <source>
        <dbReference type="EMBL" id="CAF3913875.1"/>
    </source>
</evidence>
<protein>
    <submittedName>
        <fullName evidence="1">Uncharacterized protein</fullName>
    </submittedName>
</protein>
<dbReference type="Proteomes" id="UP000663836">
    <property type="component" value="Unassembled WGS sequence"/>
</dbReference>